<keyword evidence="5 11" id="KW-0863">Zinc-finger</keyword>
<dbReference type="PROSITE" id="PS50199">
    <property type="entry name" value="ZF_RANBP2_2"/>
    <property type="match status" value="1"/>
</dbReference>
<dbReference type="GO" id="GO:0005524">
    <property type="term" value="F:ATP binding"/>
    <property type="evidence" value="ECO:0007669"/>
    <property type="project" value="UniProtKB-KW"/>
</dbReference>
<comment type="similarity">
    <text evidence="2">Belongs to the DEAD box helicase family. DEAH subfamily. FANCM sub-subfamily.</text>
</comment>
<dbReference type="EMBL" id="DAKRPA010000167">
    <property type="protein sequence ID" value="DAZ96450.1"/>
    <property type="molecule type" value="Genomic_DNA"/>
</dbReference>
<feature type="compositionally biased region" description="Low complexity" evidence="12">
    <location>
        <begin position="133"/>
        <end position="143"/>
    </location>
</feature>
<dbReference type="PROSITE" id="PS01358">
    <property type="entry name" value="ZF_RANBP2_1"/>
    <property type="match status" value="1"/>
</dbReference>
<dbReference type="FunFam" id="3.40.50.300:FF:000861">
    <property type="entry name" value="Fanconi anemia, complementation group M"/>
    <property type="match status" value="1"/>
</dbReference>
<dbReference type="SUPFAM" id="SSF52540">
    <property type="entry name" value="P-loop containing nucleoside triphosphate hydrolases"/>
    <property type="match status" value="1"/>
</dbReference>
<evidence type="ECO:0000256" key="1">
    <source>
        <dbReference type="ARBA" id="ARBA00004123"/>
    </source>
</evidence>
<dbReference type="SMART" id="SM00547">
    <property type="entry name" value="ZnF_RBZ"/>
    <property type="match status" value="1"/>
</dbReference>
<feature type="region of interest" description="Disordered" evidence="12">
    <location>
        <begin position="1183"/>
        <end position="1244"/>
    </location>
</feature>
<feature type="compositionally biased region" description="Polar residues" evidence="12">
    <location>
        <begin position="1471"/>
        <end position="1480"/>
    </location>
</feature>
<dbReference type="SUPFAM" id="SSF90209">
    <property type="entry name" value="Ran binding protein zinc finger-like"/>
    <property type="match status" value="1"/>
</dbReference>
<dbReference type="Proteomes" id="UP001146120">
    <property type="component" value="Unassembled WGS sequence"/>
</dbReference>
<dbReference type="GO" id="GO:0005634">
    <property type="term" value="C:nucleus"/>
    <property type="evidence" value="ECO:0007669"/>
    <property type="project" value="UniProtKB-SubCell"/>
</dbReference>
<dbReference type="Gene3D" id="3.40.50.300">
    <property type="entry name" value="P-loop containing nucleotide triphosphate hydrolases"/>
    <property type="match status" value="2"/>
</dbReference>
<comment type="caution">
    <text evidence="16">The sequence shown here is derived from an EMBL/GenBank/DDBJ whole genome shotgun (WGS) entry which is preliminary data.</text>
</comment>
<evidence type="ECO:0000256" key="5">
    <source>
        <dbReference type="ARBA" id="ARBA00022771"/>
    </source>
</evidence>
<feature type="compositionally biased region" description="Polar residues" evidence="12">
    <location>
        <begin position="1218"/>
        <end position="1231"/>
    </location>
</feature>
<evidence type="ECO:0000256" key="8">
    <source>
        <dbReference type="ARBA" id="ARBA00022833"/>
    </source>
</evidence>
<feature type="domain" description="Helicase C-terminal" evidence="15">
    <location>
        <begin position="586"/>
        <end position="757"/>
    </location>
</feature>
<evidence type="ECO:0000259" key="14">
    <source>
        <dbReference type="PROSITE" id="PS51192"/>
    </source>
</evidence>
<keyword evidence="6" id="KW-0378">Hydrolase</keyword>
<evidence type="ECO:0000256" key="12">
    <source>
        <dbReference type="SAM" id="MobiDB-lite"/>
    </source>
</evidence>
<dbReference type="Pfam" id="PF00271">
    <property type="entry name" value="Helicase_C"/>
    <property type="match status" value="1"/>
</dbReference>
<keyword evidence="4" id="KW-0547">Nucleotide-binding</keyword>
<feature type="compositionally biased region" description="Pro residues" evidence="12">
    <location>
        <begin position="144"/>
        <end position="158"/>
    </location>
</feature>
<feature type="compositionally biased region" description="Basic residues" evidence="12">
    <location>
        <begin position="1204"/>
        <end position="1217"/>
    </location>
</feature>
<dbReference type="GO" id="GO:0008270">
    <property type="term" value="F:zinc ion binding"/>
    <property type="evidence" value="ECO:0007669"/>
    <property type="project" value="UniProtKB-KW"/>
</dbReference>
<evidence type="ECO:0008006" key="18">
    <source>
        <dbReference type="Google" id="ProtNLM"/>
    </source>
</evidence>
<evidence type="ECO:0000313" key="16">
    <source>
        <dbReference type="EMBL" id="DAZ96450.1"/>
    </source>
</evidence>
<dbReference type="GO" id="GO:0045003">
    <property type="term" value="P:double-strand break repair via synthesis-dependent strand annealing"/>
    <property type="evidence" value="ECO:0007669"/>
    <property type="project" value="TreeGrafter"/>
</dbReference>
<keyword evidence="9" id="KW-0067">ATP-binding</keyword>
<feature type="compositionally biased region" description="Polar residues" evidence="12">
    <location>
        <begin position="964"/>
        <end position="979"/>
    </location>
</feature>
<gene>
    <name evidence="16" type="ORF">N0F65_006496</name>
</gene>
<feature type="compositionally biased region" description="Polar residues" evidence="12">
    <location>
        <begin position="1448"/>
        <end position="1464"/>
    </location>
</feature>
<evidence type="ECO:0000256" key="10">
    <source>
        <dbReference type="ARBA" id="ARBA00023242"/>
    </source>
</evidence>
<name>A0AAV2YQT7_9STRA</name>
<reference evidence="16" key="1">
    <citation type="submission" date="2022-11" db="EMBL/GenBank/DDBJ databases">
        <authorList>
            <person name="Morgan W.R."/>
            <person name="Tartar A."/>
        </authorList>
    </citation>
    <scope>NUCLEOTIDE SEQUENCE</scope>
    <source>
        <strain evidence="16">ARSEF 373</strain>
    </source>
</reference>
<accession>A0AAV2YQT7</accession>
<dbReference type="Gene3D" id="1.20.1320.20">
    <property type="entry name" value="hef helicase domain"/>
    <property type="match status" value="1"/>
</dbReference>
<reference evidence="16" key="2">
    <citation type="journal article" date="2023" name="Microbiol Resour">
        <title>Decontamination and Annotation of the Draft Genome Sequence of the Oomycete Lagenidium giganteum ARSEF 373.</title>
        <authorList>
            <person name="Morgan W.R."/>
            <person name="Tartar A."/>
        </authorList>
    </citation>
    <scope>NUCLEOTIDE SEQUENCE</scope>
    <source>
        <strain evidence="16">ARSEF 373</strain>
    </source>
</reference>
<keyword evidence="17" id="KW-1185">Reference proteome</keyword>
<evidence type="ECO:0000256" key="6">
    <source>
        <dbReference type="ARBA" id="ARBA00022801"/>
    </source>
</evidence>
<feature type="region of interest" description="Disordered" evidence="12">
    <location>
        <begin position="959"/>
        <end position="1051"/>
    </location>
</feature>
<organism evidence="16 17">
    <name type="scientific">Lagenidium giganteum</name>
    <dbReference type="NCBI Taxonomy" id="4803"/>
    <lineage>
        <taxon>Eukaryota</taxon>
        <taxon>Sar</taxon>
        <taxon>Stramenopiles</taxon>
        <taxon>Oomycota</taxon>
        <taxon>Peronosporomycetes</taxon>
        <taxon>Pythiales</taxon>
        <taxon>Pythiaceae</taxon>
    </lineage>
</organism>
<feature type="region of interest" description="Disordered" evidence="12">
    <location>
        <begin position="1348"/>
        <end position="1382"/>
    </location>
</feature>
<evidence type="ECO:0000259" key="13">
    <source>
        <dbReference type="PROSITE" id="PS50199"/>
    </source>
</evidence>
<dbReference type="CDD" id="cd18801">
    <property type="entry name" value="SF2_C_FANCM_Hef"/>
    <property type="match status" value="1"/>
</dbReference>
<dbReference type="SMART" id="SM00490">
    <property type="entry name" value="HELICc"/>
    <property type="match status" value="1"/>
</dbReference>
<dbReference type="InterPro" id="IPR036443">
    <property type="entry name" value="Znf_RanBP2_sf"/>
</dbReference>
<dbReference type="InterPro" id="IPR001876">
    <property type="entry name" value="Znf_RanBP2"/>
</dbReference>
<dbReference type="InterPro" id="IPR001650">
    <property type="entry name" value="Helicase_C-like"/>
</dbReference>
<evidence type="ECO:0000256" key="3">
    <source>
        <dbReference type="ARBA" id="ARBA00022723"/>
    </source>
</evidence>
<keyword evidence="3" id="KW-0479">Metal-binding</keyword>
<dbReference type="InterPro" id="IPR027417">
    <property type="entry name" value="P-loop_NTPase"/>
</dbReference>
<keyword evidence="10" id="KW-0539">Nucleus</keyword>
<dbReference type="InterPro" id="IPR014001">
    <property type="entry name" value="Helicase_ATP-bd"/>
</dbReference>
<dbReference type="GO" id="GO:0043138">
    <property type="term" value="F:3'-5' DNA helicase activity"/>
    <property type="evidence" value="ECO:0007669"/>
    <property type="project" value="InterPro"/>
</dbReference>
<dbReference type="CDD" id="cd18033">
    <property type="entry name" value="DEXDc_FANCM"/>
    <property type="match status" value="1"/>
</dbReference>
<dbReference type="GO" id="GO:0036297">
    <property type="term" value="P:interstrand cross-link repair"/>
    <property type="evidence" value="ECO:0007669"/>
    <property type="project" value="TreeGrafter"/>
</dbReference>
<feature type="compositionally biased region" description="Acidic residues" evidence="12">
    <location>
        <begin position="1419"/>
        <end position="1429"/>
    </location>
</feature>
<feature type="region of interest" description="Disordered" evidence="12">
    <location>
        <begin position="1419"/>
        <end position="1507"/>
    </location>
</feature>
<keyword evidence="7" id="KW-0347">Helicase</keyword>
<dbReference type="InterPro" id="IPR006935">
    <property type="entry name" value="Helicase/UvrB_N"/>
</dbReference>
<evidence type="ECO:0000256" key="11">
    <source>
        <dbReference type="PROSITE-ProRule" id="PRU00322"/>
    </source>
</evidence>
<protein>
    <recommendedName>
        <fullName evidence="18">Fanconi anemia group M protein</fullName>
    </recommendedName>
</protein>
<evidence type="ECO:0000256" key="9">
    <source>
        <dbReference type="ARBA" id="ARBA00022840"/>
    </source>
</evidence>
<dbReference type="InterPro" id="IPR044749">
    <property type="entry name" value="FANCM_DEXDc"/>
</dbReference>
<dbReference type="PROSITE" id="PS51192">
    <property type="entry name" value="HELICASE_ATP_BIND_1"/>
    <property type="match status" value="1"/>
</dbReference>
<feature type="region of interest" description="Disordered" evidence="12">
    <location>
        <begin position="1595"/>
        <end position="1624"/>
    </location>
</feature>
<dbReference type="CDD" id="cd12091">
    <property type="entry name" value="FANCM_ID"/>
    <property type="match status" value="1"/>
</dbReference>
<keyword evidence="8" id="KW-0862">Zinc</keyword>
<dbReference type="Pfam" id="PF04851">
    <property type="entry name" value="ResIII"/>
    <property type="match status" value="1"/>
</dbReference>
<comment type="subcellular location">
    <subcellularLocation>
        <location evidence="1">Nucleus</location>
    </subcellularLocation>
</comment>
<evidence type="ECO:0000256" key="2">
    <source>
        <dbReference type="ARBA" id="ARBA00009889"/>
    </source>
</evidence>
<evidence type="ECO:0000313" key="17">
    <source>
        <dbReference type="Proteomes" id="UP001146120"/>
    </source>
</evidence>
<dbReference type="InterPro" id="IPR039686">
    <property type="entry name" value="FANCM/Mph1-like_ID"/>
</dbReference>
<dbReference type="PROSITE" id="PS51194">
    <property type="entry name" value="HELICASE_CTER"/>
    <property type="match status" value="1"/>
</dbReference>
<dbReference type="GO" id="GO:0009378">
    <property type="term" value="F:four-way junction helicase activity"/>
    <property type="evidence" value="ECO:0007669"/>
    <property type="project" value="TreeGrafter"/>
</dbReference>
<dbReference type="GO" id="GO:0000400">
    <property type="term" value="F:four-way junction DNA binding"/>
    <property type="evidence" value="ECO:0007669"/>
    <property type="project" value="TreeGrafter"/>
</dbReference>
<dbReference type="Gene3D" id="4.10.1060.10">
    <property type="entry name" value="Zinc finger, RanBP2-type"/>
    <property type="match status" value="1"/>
</dbReference>
<evidence type="ECO:0000256" key="4">
    <source>
        <dbReference type="ARBA" id="ARBA00022741"/>
    </source>
</evidence>
<evidence type="ECO:0000259" key="15">
    <source>
        <dbReference type="PROSITE" id="PS51194"/>
    </source>
</evidence>
<dbReference type="PANTHER" id="PTHR14025">
    <property type="entry name" value="FANCONI ANEMIA GROUP M FANCM FAMILY MEMBER"/>
    <property type="match status" value="1"/>
</dbReference>
<proteinExistence type="inferred from homology"/>
<feature type="domain" description="RanBP2-type" evidence="13">
    <location>
        <begin position="59"/>
        <end position="88"/>
    </location>
</feature>
<feature type="region of interest" description="Disordered" evidence="12">
    <location>
        <begin position="125"/>
        <end position="168"/>
    </location>
</feature>
<sequence>MKLTQVPRGAFWTRNRRTKRCRRRAMEDDDEWDAALLSELEQLESRHRQQQAAQHEQPAAAAWSCLSCTLRNDAARTTCQVCRTPRGQTFTAAPATTMAMATTMPMTMPMTQLSQSKKVKQATLPFARPPPSATAAAAASRALPPRPVPTQAAHPPPRANAAGTAATHSFSAHAADAEAFEPGRGRNASQSRGGNAAAWPIGFGAQFQRGEDEDAKKRYLDVAHRASLPQIDYEAAHEFVYQTNYAVRDYQLTITERALYHNTLVSLPTGLGKTLIASVVMYNYYRWFPTGKIVFMAPTKPLVAQQVKACHEIMGIPLTDTAELQGNVPPSTRRVLWKAKRVFFCTPQSIQNDLRQGICEAEQFVCLVVDEAHRATGNYAYCGVIQEIEKKTTFFRVLALSATPGAKFDIIQDVIRNLRISHIESRCADDPDVKKYTHARQEEVIKCSLSSQITEVKELFLKVFERIVHRLYTAKIILFKDPDKLTRWYVLQMRERFRKSPNYQEHRGAESDLALLVSLVHARDLLTVHGISSFKEYVHPWINENTRSWSKRELLGTTEFQSLLLSLEAHNSNANGNTSSHPKLVKLREVLSEHFERHRSGGSSTRAIVFTQFRASVTEIVGLLERMQPLIKVQPFIGQGASGKGKEAKGQSQKMQQEIVAKFRRGEFNVLVATCIAEEGLDIGEVDLIVSFDALTSPVRMIQRMGRTGRKRVGKVIILVTEGDEEKKLARSVAAAKTVSRALTTFKNKFVYSKCPRMLPMSISPTLAKLAMHIPEFRASQVAGKQIAARQRSSRFGDPAITEVSGQWKLTPLESSTLEAIYCPPGFGSSPRRNVRVSASRTRIVRRNTFLIGHSQRSNALAHVIRAVRGEGFDQSMMLPRDHDELDEPRLQSDVVTDPTTMEAMVRTNSSRPDDVSFTPTENLFSFEIEVPNYEFVDETRSQAKPPEASLTERECINLDKEQTPNPTNLSKEFPATSTHVEKSPEKSVEVVAGESPPSQHIQLVEKSRTQMSKKPRKKLQLVPEEETLESDSSKSKPTPMGAVKDASPPHLDRLLERGNQLIKQLESLAEAKKASSPTSPDAVQLPTDKDVVSDCWPRLPRCQKKLDFSSQSSIPNHNQPESDFSENCVPLPPTIPTTTPVQPICGETACQIQNTDVLNSNAPVEETKPIQVPETSHVLDLSEAHAPSPSGLLLTQSQEQSTKKLRRLRRLKRRRISSQCSTPDGISQPRQPTPKKAKSKMDTQAAARLFIDDEAEVSGEDEDDDMDGSSCDEFESSFIDDGSQMVFSNSVMDDPTFRPSPGDMRAIYARSLMESQETPQFFRGRRASAYIPTGGIIRDCLRKMKSRRAELEEPTQTPVRSIPEEREEDEEPELPPSNGEVISLITPTPPIAQHKRSSAPANVDTVVITRNLALEMVDEEESDDDDFEKPESARATQLKRHDDHASKPSNPTMNNSRDSVSNDNAKRTMVITSDTQRPEQPSIPINVAERAKSGAPATSSGVPSIARKSTAIDHVSKQRVPVVAVPNAPCRSEQPFVAAIDVSKAGVDAHPSPGRSARERAEANRRKALERLQARAAQAQTTARPPPQAHVVVQTASRPPPQAPVEVQTISRPPPQAPLPIHDDRNSRINHLNGAIVDTLAIDMPSFNLLGPTGPEPIQEALIQPRDQPSGPSIRVSSSFSSTTMCSAVGVEARVVVESKLEVDVVLGLRVGVMWISGEKLEKLGREAAGGDAVQHRQIQMMNGIFKQLVIVVETEAPCCEAPVVDENSRNGITVLRTNSAMAAVSRLLVMARREIDEGYGLTPSTSSAVDAALWSRLEFFLSIPPISFGSALSLSFRFQNFAARQVPAKKFNQMHWRRMLPWISADCAQQIYDCFAQLH</sequence>
<feature type="compositionally biased region" description="Basic and acidic residues" evidence="12">
    <location>
        <begin position="980"/>
        <end position="989"/>
    </location>
</feature>
<dbReference type="SMART" id="SM00487">
    <property type="entry name" value="DEXDc"/>
    <property type="match status" value="1"/>
</dbReference>
<dbReference type="PANTHER" id="PTHR14025:SF20">
    <property type="entry name" value="FANCONI ANEMIA GROUP M PROTEIN"/>
    <property type="match status" value="1"/>
</dbReference>
<dbReference type="GO" id="GO:0016787">
    <property type="term" value="F:hydrolase activity"/>
    <property type="evidence" value="ECO:0007669"/>
    <property type="project" value="UniProtKB-KW"/>
</dbReference>
<feature type="domain" description="Helicase ATP-binding" evidence="14">
    <location>
        <begin position="254"/>
        <end position="422"/>
    </location>
</feature>
<evidence type="ECO:0000256" key="7">
    <source>
        <dbReference type="ARBA" id="ARBA00022806"/>
    </source>
</evidence>